<evidence type="ECO:0000313" key="3">
    <source>
        <dbReference type="Proteomes" id="UP000550707"/>
    </source>
</evidence>
<dbReference type="InParanoid" id="A0A7J8JWI3"/>
<protein>
    <submittedName>
        <fullName evidence="2">Uncharacterized protein</fullName>
    </submittedName>
</protein>
<name>A0A7J8JWI3_MOLMO</name>
<dbReference type="EMBL" id="JACASF010000001">
    <property type="protein sequence ID" value="KAF6501108.1"/>
    <property type="molecule type" value="Genomic_DNA"/>
</dbReference>
<keyword evidence="3" id="KW-1185">Reference proteome</keyword>
<feature type="region of interest" description="Disordered" evidence="1">
    <location>
        <begin position="163"/>
        <end position="206"/>
    </location>
</feature>
<comment type="caution">
    <text evidence="2">The sequence shown here is derived from an EMBL/GenBank/DDBJ whole genome shotgun (WGS) entry which is preliminary data.</text>
</comment>
<proteinExistence type="predicted"/>
<dbReference type="AlphaFoldDB" id="A0A7J8JWI3"/>
<accession>A0A7J8JWI3</accession>
<reference evidence="2 3" key="1">
    <citation type="journal article" date="2020" name="Nature">
        <title>Six reference-quality genomes reveal evolution of bat adaptations.</title>
        <authorList>
            <person name="Jebb D."/>
            <person name="Huang Z."/>
            <person name="Pippel M."/>
            <person name="Hughes G.M."/>
            <person name="Lavrichenko K."/>
            <person name="Devanna P."/>
            <person name="Winkler S."/>
            <person name="Jermiin L.S."/>
            <person name="Skirmuntt E.C."/>
            <person name="Katzourakis A."/>
            <person name="Burkitt-Gray L."/>
            <person name="Ray D.A."/>
            <person name="Sullivan K.A.M."/>
            <person name="Roscito J.G."/>
            <person name="Kirilenko B.M."/>
            <person name="Davalos L.M."/>
            <person name="Corthals A.P."/>
            <person name="Power M.L."/>
            <person name="Jones G."/>
            <person name="Ransome R.D."/>
            <person name="Dechmann D.K.N."/>
            <person name="Locatelli A.G."/>
            <person name="Puechmaille S.J."/>
            <person name="Fedrigo O."/>
            <person name="Jarvis E.D."/>
            <person name="Hiller M."/>
            <person name="Vernes S.C."/>
            <person name="Myers E.W."/>
            <person name="Teeling E.C."/>
        </authorList>
    </citation>
    <scope>NUCLEOTIDE SEQUENCE [LARGE SCALE GENOMIC DNA]</scope>
    <source>
        <strain evidence="2">MMolMol1</strain>
        <tissue evidence="2">Muscle</tissue>
    </source>
</reference>
<gene>
    <name evidence="2" type="ORF">HJG59_008088</name>
</gene>
<evidence type="ECO:0000256" key="1">
    <source>
        <dbReference type="SAM" id="MobiDB-lite"/>
    </source>
</evidence>
<organism evidence="2 3">
    <name type="scientific">Molossus molossus</name>
    <name type="common">Pallas' mastiff bat</name>
    <name type="synonym">Vespertilio molossus</name>
    <dbReference type="NCBI Taxonomy" id="27622"/>
    <lineage>
        <taxon>Eukaryota</taxon>
        <taxon>Metazoa</taxon>
        <taxon>Chordata</taxon>
        <taxon>Craniata</taxon>
        <taxon>Vertebrata</taxon>
        <taxon>Euteleostomi</taxon>
        <taxon>Mammalia</taxon>
        <taxon>Eutheria</taxon>
        <taxon>Laurasiatheria</taxon>
        <taxon>Chiroptera</taxon>
        <taxon>Yangochiroptera</taxon>
        <taxon>Molossidae</taxon>
        <taxon>Molossus</taxon>
    </lineage>
</organism>
<dbReference type="Proteomes" id="UP000550707">
    <property type="component" value="Unassembled WGS sequence"/>
</dbReference>
<sequence>MKIPRKKDVLPTTEAGLFLGEPSFSSEKVELVGFSQENTLIHHQPRTLVISDFPKVGDRYSDLSKHFRAVILELGWRRGVGALGADSGLRPLLTCRPAVDPTRGNNALEALSEVLDTQLHRLCQPRPAEPQAPCVTSPPGDSDTHSTLRTDLNQDLSDSFQASVSLQSRQANPFAQKKTVRTAAEQSSEELSQGNGALALGLGPQP</sequence>
<feature type="compositionally biased region" description="Polar residues" evidence="1">
    <location>
        <begin position="184"/>
        <end position="195"/>
    </location>
</feature>
<feature type="compositionally biased region" description="Polar residues" evidence="1">
    <location>
        <begin position="163"/>
        <end position="173"/>
    </location>
</feature>
<feature type="region of interest" description="Disordered" evidence="1">
    <location>
        <begin position="127"/>
        <end position="149"/>
    </location>
</feature>
<evidence type="ECO:0000313" key="2">
    <source>
        <dbReference type="EMBL" id="KAF6501108.1"/>
    </source>
</evidence>